<evidence type="ECO:0000313" key="1">
    <source>
        <dbReference type="EMBL" id="CAL1355332.1"/>
    </source>
</evidence>
<accession>A0AAV2CFM2</accession>
<dbReference type="AlphaFoldDB" id="A0AAV2CFM2"/>
<protein>
    <submittedName>
        <fullName evidence="1">Uncharacterized protein</fullName>
    </submittedName>
</protein>
<reference evidence="1 2" key="1">
    <citation type="submission" date="2024-04" db="EMBL/GenBank/DDBJ databases">
        <authorList>
            <person name="Fracassetti M."/>
        </authorList>
    </citation>
    <scope>NUCLEOTIDE SEQUENCE [LARGE SCALE GENOMIC DNA]</scope>
</reference>
<dbReference type="Proteomes" id="UP001497516">
    <property type="component" value="Chromosome 1"/>
</dbReference>
<dbReference type="EMBL" id="OZ034813">
    <property type="protein sequence ID" value="CAL1355332.1"/>
    <property type="molecule type" value="Genomic_DNA"/>
</dbReference>
<gene>
    <name evidence="1" type="ORF">LTRI10_LOCUS3101</name>
</gene>
<evidence type="ECO:0000313" key="2">
    <source>
        <dbReference type="Proteomes" id="UP001497516"/>
    </source>
</evidence>
<keyword evidence="2" id="KW-1185">Reference proteome</keyword>
<sequence length="153" mass="17441">MAAFTGHSAEPCYTPLEDPNKQLRLLVGQFSRDMERSCSKMDLQIQALAPSDPSFLHEMEEAVQCSTKQIEWVEQVCAQSAQDHLSATILEEEEDDEGYEDIVEHIEVVAESSRDNHDQECPVVAYHTFPHFCSDRMGPSKEMHDDLLEEIAW</sequence>
<proteinExistence type="predicted"/>
<name>A0AAV2CFM2_9ROSI</name>
<organism evidence="1 2">
    <name type="scientific">Linum trigynum</name>
    <dbReference type="NCBI Taxonomy" id="586398"/>
    <lineage>
        <taxon>Eukaryota</taxon>
        <taxon>Viridiplantae</taxon>
        <taxon>Streptophyta</taxon>
        <taxon>Embryophyta</taxon>
        <taxon>Tracheophyta</taxon>
        <taxon>Spermatophyta</taxon>
        <taxon>Magnoliopsida</taxon>
        <taxon>eudicotyledons</taxon>
        <taxon>Gunneridae</taxon>
        <taxon>Pentapetalae</taxon>
        <taxon>rosids</taxon>
        <taxon>fabids</taxon>
        <taxon>Malpighiales</taxon>
        <taxon>Linaceae</taxon>
        <taxon>Linum</taxon>
    </lineage>
</organism>